<accession>A0AAW7IC45</accession>
<name>A0AAW7IC45_9BACI</name>
<evidence type="ECO:0000313" key="2">
    <source>
        <dbReference type="EMBL" id="MDM5453700.1"/>
    </source>
</evidence>
<feature type="domain" description="Core" evidence="1">
    <location>
        <begin position="4"/>
        <end position="87"/>
    </location>
</feature>
<reference evidence="2" key="1">
    <citation type="submission" date="2023-06" db="EMBL/GenBank/DDBJ databases">
        <title>Comparative genomics of Bacillaceae isolates and their secondary metabolite potential.</title>
        <authorList>
            <person name="Song L."/>
            <person name="Nielsen L.J."/>
            <person name="Mohite O."/>
            <person name="Xu X."/>
            <person name="Weber T."/>
            <person name="Kovacs A.T."/>
        </authorList>
    </citation>
    <scope>NUCLEOTIDE SEQUENCE</scope>
    <source>
        <strain evidence="2">D8_B_37</strain>
    </source>
</reference>
<dbReference type="Proteomes" id="UP001234602">
    <property type="component" value="Unassembled WGS sequence"/>
</dbReference>
<gene>
    <name evidence="2" type="ORF">QUF89_16220</name>
</gene>
<evidence type="ECO:0000259" key="1">
    <source>
        <dbReference type="Pfam" id="PF01521"/>
    </source>
</evidence>
<comment type="caution">
    <text evidence="2">The sequence shown here is derived from an EMBL/GenBank/DDBJ whole genome shotgun (WGS) entry which is preliminary data.</text>
</comment>
<dbReference type="RefSeq" id="WP_081108801.1">
    <property type="nucleotide sequence ID" value="NZ_CP011008.1"/>
</dbReference>
<dbReference type="EMBL" id="JAUCEY010000008">
    <property type="protein sequence ID" value="MDM5453700.1"/>
    <property type="molecule type" value="Genomic_DNA"/>
</dbReference>
<protein>
    <submittedName>
        <fullName evidence="2">Iron-sulfur cluster biosynthesis family protein</fullName>
    </submittedName>
</protein>
<dbReference type="SUPFAM" id="SSF89360">
    <property type="entry name" value="HesB-like domain"/>
    <property type="match status" value="1"/>
</dbReference>
<dbReference type="Pfam" id="PF01521">
    <property type="entry name" value="Fe-S_biosyn"/>
    <property type="match status" value="1"/>
</dbReference>
<dbReference type="InterPro" id="IPR035903">
    <property type="entry name" value="HesB-like_dom_sf"/>
</dbReference>
<dbReference type="Gene3D" id="2.60.300.12">
    <property type="entry name" value="HesB-like domain"/>
    <property type="match status" value="1"/>
</dbReference>
<sequence>MIVKIKITEPAMNKLKEMTCKGAQIPRIDADIAGGCGLSVKFSLLLDEPRRNDAIIEYEGLQLRLDHFTKRYLNEETQIDYIEDRGFIVGESFASSACAIEIN</sequence>
<organism evidence="2 3">
    <name type="scientific">Peribacillus simplex</name>
    <dbReference type="NCBI Taxonomy" id="1478"/>
    <lineage>
        <taxon>Bacteria</taxon>
        <taxon>Bacillati</taxon>
        <taxon>Bacillota</taxon>
        <taxon>Bacilli</taxon>
        <taxon>Bacillales</taxon>
        <taxon>Bacillaceae</taxon>
        <taxon>Peribacillus</taxon>
    </lineage>
</organism>
<dbReference type="InterPro" id="IPR000361">
    <property type="entry name" value="ATAP_core_dom"/>
</dbReference>
<dbReference type="AlphaFoldDB" id="A0AAW7IC45"/>
<evidence type="ECO:0000313" key="3">
    <source>
        <dbReference type="Proteomes" id="UP001234602"/>
    </source>
</evidence>
<proteinExistence type="predicted"/>